<feature type="domain" description="NAD(P)-binding" evidence="1">
    <location>
        <begin position="9"/>
        <end position="183"/>
    </location>
</feature>
<evidence type="ECO:0000313" key="3">
    <source>
        <dbReference type="Proteomes" id="UP000542674"/>
    </source>
</evidence>
<dbReference type="SUPFAM" id="SSF51735">
    <property type="entry name" value="NAD(P)-binding Rossmann-fold domains"/>
    <property type="match status" value="1"/>
</dbReference>
<dbReference type="Gene3D" id="3.90.25.10">
    <property type="entry name" value="UDP-galactose 4-epimerase, domain 1"/>
    <property type="match status" value="1"/>
</dbReference>
<protein>
    <submittedName>
        <fullName evidence="2">Uncharacterized protein YbjT (DUF2867 family)</fullName>
    </submittedName>
</protein>
<dbReference type="EMBL" id="JACHJS010000001">
    <property type="protein sequence ID" value="MBB4966037.1"/>
    <property type="molecule type" value="Genomic_DNA"/>
</dbReference>
<sequence length="288" mass="29872">MNPVVTITGASGGIGGRVARRLAAAGVAQRLVARNPAALPALPGATRVVGAAYSDVVGMRAALVGTEVLLLVSARESADRVREHRTAIDAAIAEGVHRIVYLSFLGAAADCTFTFGRDHWHTEEYLRATGVRFVALRDSLYSSALPAMTGADGVLRGPAGGGRVSVVSPDDVADVAVAALLDPAYDGQVLDVTGPEAITLAEAAAHLTRVTGRPVSYQPETEAEAYASRSGYGAPEFEVAGWVTSYQAIATGELAVVSDAVRRATGHAPQAFGDFLDANPNTWAHLRV</sequence>
<dbReference type="InterPro" id="IPR036291">
    <property type="entry name" value="NAD(P)-bd_dom_sf"/>
</dbReference>
<proteinExistence type="predicted"/>
<reference evidence="2 3" key="1">
    <citation type="submission" date="2020-08" db="EMBL/GenBank/DDBJ databases">
        <title>Sequencing the genomes of 1000 actinobacteria strains.</title>
        <authorList>
            <person name="Klenk H.-P."/>
        </authorList>
    </citation>
    <scope>NUCLEOTIDE SEQUENCE [LARGE SCALE GENOMIC DNA]</scope>
    <source>
        <strain evidence="2 3">DSM 45084</strain>
    </source>
</reference>
<organism evidence="2 3">
    <name type="scientific">Saccharothrix violaceirubra</name>
    <dbReference type="NCBI Taxonomy" id="413306"/>
    <lineage>
        <taxon>Bacteria</taxon>
        <taxon>Bacillati</taxon>
        <taxon>Actinomycetota</taxon>
        <taxon>Actinomycetes</taxon>
        <taxon>Pseudonocardiales</taxon>
        <taxon>Pseudonocardiaceae</taxon>
        <taxon>Saccharothrix</taxon>
    </lineage>
</organism>
<dbReference type="PANTHER" id="PTHR43162:SF1">
    <property type="entry name" value="PRESTALK A DIFFERENTIATION PROTEIN A"/>
    <property type="match status" value="1"/>
</dbReference>
<dbReference type="PANTHER" id="PTHR43162">
    <property type="match status" value="1"/>
</dbReference>
<dbReference type="InterPro" id="IPR016040">
    <property type="entry name" value="NAD(P)-bd_dom"/>
</dbReference>
<dbReference type="Gene3D" id="3.40.50.720">
    <property type="entry name" value="NAD(P)-binding Rossmann-like Domain"/>
    <property type="match status" value="1"/>
</dbReference>
<dbReference type="InterPro" id="IPR051604">
    <property type="entry name" value="Ergot_Alk_Oxidoreductase"/>
</dbReference>
<evidence type="ECO:0000259" key="1">
    <source>
        <dbReference type="Pfam" id="PF13460"/>
    </source>
</evidence>
<keyword evidence="3" id="KW-1185">Reference proteome</keyword>
<evidence type="ECO:0000313" key="2">
    <source>
        <dbReference type="EMBL" id="MBB4966037.1"/>
    </source>
</evidence>
<dbReference type="RefSeq" id="WP_184669800.1">
    <property type="nucleotide sequence ID" value="NZ_BAABAI010000019.1"/>
</dbReference>
<dbReference type="Proteomes" id="UP000542674">
    <property type="component" value="Unassembled WGS sequence"/>
</dbReference>
<name>A0A7W7T3Q8_9PSEU</name>
<dbReference type="Pfam" id="PF13460">
    <property type="entry name" value="NAD_binding_10"/>
    <property type="match status" value="1"/>
</dbReference>
<gene>
    <name evidence="2" type="ORF">F4559_003396</name>
</gene>
<dbReference type="AlphaFoldDB" id="A0A7W7T3Q8"/>
<comment type="caution">
    <text evidence="2">The sequence shown here is derived from an EMBL/GenBank/DDBJ whole genome shotgun (WGS) entry which is preliminary data.</text>
</comment>
<accession>A0A7W7T3Q8</accession>